<organism evidence="2 3">
    <name type="scientific">Echinococcus granulosus</name>
    <name type="common">Hydatid tapeworm</name>
    <dbReference type="NCBI Taxonomy" id="6210"/>
    <lineage>
        <taxon>Eukaryota</taxon>
        <taxon>Metazoa</taxon>
        <taxon>Spiralia</taxon>
        <taxon>Lophotrochozoa</taxon>
        <taxon>Platyhelminthes</taxon>
        <taxon>Cestoda</taxon>
        <taxon>Eucestoda</taxon>
        <taxon>Cyclophyllidea</taxon>
        <taxon>Taeniidae</taxon>
        <taxon>Echinococcus</taxon>
        <taxon>Echinococcus granulosus group</taxon>
    </lineage>
</organism>
<comment type="caution">
    <text evidence="2">The sequence shown here is derived from an EMBL/GenBank/DDBJ whole genome shotgun (WGS) entry which is preliminary data.</text>
</comment>
<evidence type="ECO:0000256" key="1">
    <source>
        <dbReference type="SAM" id="MobiDB-lite"/>
    </source>
</evidence>
<keyword evidence="3" id="KW-1185">Reference proteome</keyword>
<evidence type="ECO:0000313" key="3">
    <source>
        <dbReference type="Proteomes" id="UP000019149"/>
    </source>
</evidence>
<dbReference type="CTD" id="36338873"/>
<dbReference type="EMBL" id="APAU02000016">
    <property type="protein sequence ID" value="EUB61885.1"/>
    <property type="molecule type" value="Genomic_DNA"/>
</dbReference>
<reference evidence="2 3" key="1">
    <citation type="journal article" date="2013" name="Nat. Genet.">
        <title>The genome of the hydatid tapeworm Echinococcus granulosus.</title>
        <authorList>
            <person name="Zheng H."/>
            <person name="Zhang W."/>
            <person name="Zhang L."/>
            <person name="Zhang Z."/>
            <person name="Li J."/>
            <person name="Lu G."/>
            <person name="Zhu Y."/>
            <person name="Wang Y."/>
            <person name="Huang Y."/>
            <person name="Liu J."/>
            <person name="Kang H."/>
            <person name="Chen J."/>
            <person name="Wang L."/>
            <person name="Chen A."/>
            <person name="Yu S."/>
            <person name="Gao Z."/>
            <person name="Jin L."/>
            <person name="Gu W."/>
            <person name="Wang Z."/>
            <person name="Zhao L."/>
            <person name="Shi B."/>
            <person name="Wen H."/>
            <person name="Lin R."/>
            <person name="Jones M.K."/>
            <person name="Brejova B."/>
            <person name="Vinar T."/>
            <person name="Zhao G."/>
            <person name="McManus D.P."/>
            <person name="Chen Z."/>
            <person name="Zhou Y."/>
            <person name="Wang S."/>
        </authorList>
    </citation>
    <scope>NUCLEOTIDE SEQUENCE [LARGE SCALE GENOMIC DNA]</scope>
</reference>
<dbReference type="KEGG" id="egl:EGR_03158"/>
<dbReference type="Proteomes" id="UP000019149">
    <property type="component" value="Unassembled WGS sequence"/>
</dbReference>
<dbReference type="RefSeq" id="XP_024353081.1">
    <property type="nucleotide sequence ID" value="XM_024492407.1"/>
</dbReference>
<name>W6UK06_ECHGR</name>
<evidence type="ECO:0000313" key="2">
    <source>
        <dbReference type="EMBL" id="EUB61885.1"/>
    </source>
</evidence>
<feature type="compositionally biased region" description="Polar residues" evidence="1">
    <location>
        <begin position="54"/>
        <end position="66"/>
    </location>
</feature>
<accession>W6UK06</accession>
<protein>
    <submittedName>
        <fullName evidence="2">Uncharacterized protein</fullName>
    </submittedName>
</protein>
<sequence length="66" mass="7247">MHNSYVICGLSDDDYGGGVRRLTLVLSKIIETAFPNGKSCLTPSDDGATRVDTESQIQQQQIPHRL</sequence>
<feature type="region of interest" description="Disordered" evidence="1">
    <location>
        <begin position="38"/>
        <end position="66"/>
    </location>
</feature>
<dbReference type="GeneID" id="36338873"/>
<gene>
    <name evidence="2" type="ORF">EGR_03158</name>
</gene>
<dbReference type="AlphaFoldDB" id="W6UK06"/>
<proteinExistence type="predicted"/>